<dbReference type="Pfam" id="PF07835">
    <property type="entry name" value="COX4_pro_2"/>
    <property type="match status" value="1"/>
</dbReference>
<keyword evidence="1" id="KW-0472">Membrane</keyword>
<dbReference type="InterPro" id="IPR036596">
    <property type="entry name" value="Cyt-C_aa3_sf"/>
</dbReference>
<reference evidence="3 4" key="1">
    <citation type="submission" date="2017-10" db="EMBL/GenBank/DDBJ databases">
        <title>Genome announcement of Methylocella silvestris TVC from permafrost.</title>
        <authorList>
            <person name="Wang J."/>
            <person name="Geng K."/>
            <person name="Ul-Haque F."/>
            <person name="Crombie A.T."/>
            <person name="Street L.E."/>
            <person name="Wookey P.A."/>
            <person name="Murrell J.C."/>
            <person name="Pratscher J."/>
        </authorList>
    </citation>
    <scope>NUCLEOTIDE SEQUENCE [LARGE SCALE GENOMIC DNA]</scope>
    <source>
        <strain evidence="3 4">TVC</strain>
    </source>
</reference>
<evidence type="ECO:0000256" key="1">
    <source>
        <dbReference type="SAM" id="Phobius"/>
    </source>
</evidence>
<feature type="transmembrane region" description="Helical" evidence="1">
    <location>
        <begin position="29"/>
        <end position="47"/>
    </location>
</feature>
<dbReference type="EMBL" id="PDZR01000001">
    <property type="protein sequence ID" value="PNG27475.1"/>
    <property type="molecule type" value="Genomic_DNA"/>
</dbReference>
<dbReference type="Proteomes" id="UP000236286">
    <property type="component" value="Unassembled WGS sequence"/>
</dbReference>
<gene>
    <name evidence="3" type="ORF">CR492_00585</name>
</gene>
<evidence type="ECO:0000313" key="4">
    <source>
        <dbReference type="Proteomes" id="UP000236286"/>
    </source>
</evidence>
<name>A0A2J7TL30_METSI</name>
<dbReference type="Gene3D" id="1.20.5.160">
    <property type="entry name" value="Bacterial aa3 type cytochrome c oxidase subunit IV"/>
    <property type="match status" value="1"/>
</dbReference>
<accession>A0A2J7TL30</accession>
<proteinExistence type="predicted"/>
<comment type="caution">
    <text evidence="3">The sequence shown here is derived from an EMBL/GenBank/DDBJ whole genome shotgun (WGS) entry which is preliminary data.</text>
</comment>
<feature type="domain" description="Cytochrome c oxidase subunit IV bacterial aa3 type" evidence="2">
    <location>
        <begin position="13"/>
        <end position="47"/>
    </location>
</feature>
<sequence>MAHDLADPVSHPDMDYAEHVRTYRHFVKFALYGTIGVAGIVILLALITL</sequence>
<protein>
    <submittedName>
        <fullName evidence="3">Aa3-type cytochrome c oxidase subunit IV</fullName>
    </submittedName>
</protein>
<keyword evidence="1" id="KW-1133">Transmembrane helix</keyword>
<dbReference type="SUPFAM" id="SSF81469">
    <property type="entry name" value="Bacterial aa3 type cytochrome c oxidase subunit IV"/>
    <property type="match status" value="1"/>
</dbReference>
<organism evidence="3 4">
    <name type="scientific">Methylocella silvestris</name>
    <dbReference type="NCBI Taxonomy" id="199596"/>
    <lineage>
        <taxon>Bacteria</taxon>
        <taxon>Pseudomonadati</taxon>
        <taxon>Pseudomonadota</taxon>
        <taxon>Alphaproteobacteria</taxon>
        <taxon>Hyphomicrobiales</taxon>
        <taxon>Beijerinckiaceae</taxon>
        <taxon>Methylocella</taxon>
    </lineage>
</organism>
<dbReference type="InterPro" id="IPR012422">
    <property type="entry name" value="Cyt_c_oxidase_su4_bac-aa3"/>
</dbReference>
<dbReference type="AlphaFoldDB" id="A0A2J7TL30"/>
<dbReference type="RefSeq" id="WP_102841781.1">
    <property type="nucleotide sequence ID" value="NZ_PDZR01000001.1"/>
</dbReference>
<keyword evidence="1" id="KW-0812">Transmembrane</keyword>
<evidence type="ECO:0000259" key="2">
    <source>
        <dbReference type="Pfam" id="PF07835"/>
    </source>
</evidence>
<dbReference type="OrthoDB" id="9812071at2"/>
<evidence type="ECO:0000313" key="3">
    <source>
        <dbReference type="EMBL" id="PNG27475.1"/>
    </source>
</evidence>